<dbReference type="EMBL" id="CDMY01000925">
    <property type="protein sequence ID" value="CEM37040.1"/>
    <property type="molecule type" value="Genomic_DNA"/>
</dbReference>
<dbReference type="GO" id="GO:0005829">
    <property type="term" value="C:cytosol"/>
    <property type="evidence" value="ECO:0007669"/>
    <property type="project" value="TreeGrafter"/>
</dbReference>
<dbReference type="GO" id="GO:0004832">
    <property type="term" value="F:valine-tRNA ligase activity"/>
    <property type="evidence" value="ECO:0007669"/>
    <property type="project" value="UniProtKB-EC"/>
</dbReference>
<keyword evidence="8 14" id="KW-0067">ATP-binding</keyword>
<evidence type="ECO:0000256" key="5">
    <source>
        <dbReference type="ARBA" id="ARBA00022490"/>
    </source>
</evidence>
<feature type="domain" description="Aminoacyl-tRNA synthetase class Ia" evidence="17">
    <location>
        <begin position="192"/>
        <end position="821"/>
    </location>
</feature>
<dbReference type="InterPro" id="IPR033705">
    <property type="entry name" value="Anticodon_Ia_Val"/>
</dbReference>
<evidence type="ECO:0000256" key="1">
    <source>
        <dbReference type="ARBA" id="ARBA00004173"/>
    </source>
</evidence>
<dbReference type="FunCoup" id="A0A0G4H0Z1">
    <property type="interactions" value="391"/>
</dbReference>
<dbReference type="PhylomeDB" id="A0A0G4H0Z1"/>
<feature type="coiled-coil region" evidence="15">
    <location>
        <begin position="1124"/>
        <end position="1151"/>
    </location>
</feature>
<dbReference type="InterPro" id="IPR019499">
    <property type="entry name" value="Val-tRNA_synth_tRNA-bd"/>
</dbReference>
<dbReference type="FunFam" id="3.40.50.620:FF:000078">
    <property type="entry name" value="Valine--tRNA ligase, mitochondrial"/>
    <property type="match status" value="1"/>
</dbReference>
<evidence type="ECO:0000256" key="10">
    <source>
        <dbReference type="ARBA" id="ARBA00023146"/>
    </source>
</evidence>
<dbReference type="Gene3D" id="3.90.740.10">
    <property type="entry name" value="Valyl/Leucyl/Isoleucyl-tRNA synthetase, editing domain"/>
    <property type="match status" value="1"/>
</dbReference>
<dbReference type="GO" id="GO:0005524">
    <property type="term" value="F:ATP binding"/>
    <property type="evidence" value="ECO:0007669"/>
    <property type="project" value="UniProtKB-KW"/>
</dbReference>
<dbReference type="SUPFAM" id="SSF50677">
    <property type="entry name" value="ValRS/IleRS/LeuRS editing domain"/>
    <property type="match status" value="1"/>
</dbReference>
<evidence type="ECO:0000256" key="14">
    <source>
        <dbReference type="RuleBase" id="RU363035"/>
    </source>
</evidence>
<dbReference type="SUPFAM" id="SSF47323">
    <property type="entry name" value="Anticodon-binding domain of a subclass of class I aminoacyl-tRNA synthetases"/>
    <property type="match status" value="1"/>
</dbReference>
<dbReference type="STRING" id="1169540.A0A0G4H0Z1"/>
<dbReference type="InterPro" id="IPR009080">
    <property type="entry name" value="tRNAsynth_Ia_anticodon-bd"/>
</dbReference>
<gene>
    <name evidence="20" type="ORF">Vbra_19209</name>
</gene>
<evidence type="ECO:0000256" key="13">
    <source>
        <dbReference type="ARBA" id="ARBA00047552"/>
    </source>
</evidence>
<evidence type="ECO:0000256" key="12">
    <source>
        <dbReference type="ARBA" id="ARBA00040837"/>
    </source>
</evidence>
<feature type="region of interest" description="Disordered" evidence="16">
    <location>
        <begin position="117"/>
        <end position="175"/>
    </location>
</feature>
<dbReference type="FunFam" id="3.40.50.620:FF:000020">
    <property type="entry name" value="Valine--tRNA ligase, mitochondrial"/>
    <property type="match status" value="1"/>
</dbReference>
<dbReference type="GO" id="GO:0006438">
    <property type="term" value="P:valyl-tRNA aminoacylation"/>
    <property type="evidence" value="ECO:0007669"/>
    <property type="project" value="InterPro"/>
</dbReference>
<dbReference type="SUPFAM" id="SSF52374">
    <property type="entry name" value="Nucleotidylyl transferase"/>
    <property type="match status" value="1"/>
</dbReference>
<dbReference type="InterPro" id="IPR014729">
    <property type="entry name" value="Rossmann-like_a/b/a_fold"/>
</dbReference>
<keyword evidence="21" id="KW-1185">Reference proteome</keyword>
<keyword evidence="9 14" id="KW-0648">Protein biosynthesis</keyword>
<dbReference type="Pfam" id="PF00133">
    <property type="entry name" value="tRNA-synt_1"/>
    <property type="match status" value="1"/>
</dbReference>
<dbReference type="FunFam" id="3.90.740.10:FF:000005">
    <property type="entry name" value="Valine--tRNA ligase, mitochondrial"/>
    <property type="match status" value="1"/>
</dbReference>
<dbReference type="InterPro" id="IPR001412">
    <property type="entry name" value="aa-tRNA-synth_I_CS"/>
</dbReference>
<organism evidence="20 21">
    <name type="scientific">Vitrella brassicaformis (strain CCMP3155)</name>
    <dbReference type="NCBI Taxonomy" id="1169540"/>
    <lineage>
        <taxon>Eukaryota</taxon>
        <taxon>Sar</taxon>
        <taxon>Alveolata</taxon>
        <taxon>Colpodellida</taxon>
        <taxon>Vitrellaceae</taxon>
        <taxon>Vitrella</taxon>
    </lineage>
</organism>
<dbReference type="OrthoDB" id="629407at2759"/>
<feature type="domain" description="Valyl-tRNA synthetase tRNA-binding arm" evidence="19">
    <location>
        <begin position="1085"/>
        <end position="1144"/>
    </location>
</feature>
<dbReference type="PROSITE" id="PS00178">
    <property type="entry name" value="AA_TRNA_LIGASE_I"/>
    <property type="match status" value="1"/>
</dbReference>
<dbReference type="FunFam" id="1.10.730.10:FF:000009">
    <property type="entry name" value="Valine--tRNA ligase, mitochondrial"/>
    <property type="match status" value="1"/>
</dbReference>
<keyword evidence="10 14" id="KW-0030">Aminoacyl-tRNA synthetase</keyword>
<reference evidence="20 21" key="1">
    <citation type="submission" date="2014-11" db="EMBL/GenBank/DDBJ databases">
        <authorList>
            <person name="Zhu J."/>
            <person name="Qi W."/>
            <person name="Song R."/>
        </authorList>
    </citation>
    <scope>NUCLEOTIDE SEQUENCE [LARGE SCALE GENOMIC DNA]</scope>
</reference>
<dbReference type="EC" id="6.1.1.9" evidence="4"/>
<dbReference type="GO" id="GO:0002161">
    <property type="term" value="F:aminoacyl-tRNA deacylase activity"/>
    <property type="evidence" value="ECO:0007669"/>
    <property type="project" value="InterPro"/>
</dbReference>
<evidence type="ECO:0000259" key="18">
    <source>
        <dbReference type="Pfam" id="PF08264"/>
    </source>
</evidence>
<dbReference type="Gene3D" id="1.10.730.10">
    <property type="entry name" value="Isoleucyl-tRNA Synthetase, Domain 1"/>
    <property type="match status" value="1"/>
</dbReference>
<dbReference type="CDD" id="cd07962">
    <property type="entry name" value="Anticodon_Ia_Val"/>
    <property type="match status" value="1"/>
</dbReference>
<dbReference type="InterPro" id="IPR037118">
    <property type="entry name" value="Val-tRNA_synth_C_sf"/>
</dbReference>
<dbReference type="VEuPathDB" id="CryptoDB:Vbra_19209"/>
<sequence length="1158" mass="130374">MAIVVVVGPADLGPQDRCDVGVGTFLLNELCHLVGAGKVPLADGVVYRLRATTSALVNRRVCVALPQIFTHLSHPHYTPLLKCSRRMADSDELAAAIKYQQAAHDSASAPVIEGANGAGGAAAVGQGKKEKKDKGAKKAAGKDKGDTAKGKASGAAQEVKQPFVNPTPKGAKKDLSHAMESGYDPTVVESAWSDWWEQQGYFTPDAKASLHTKDSQKFIMVIPPPNVTGNLHIGHTLTTAIEDSLTRWHRMRGDVTLWVPGTDHAGIATQAVVERQLAKTEGKTRHDYGREAFVDKVWQWKEEKGNTICYQLRRIGASVDWTREAFTMNDMLSKAVKEAFVRMFDAGLTYRATRLVSWCPFLKTALSDIEVDQEEINEPKHINIPGFSHRVEVGVLVHFCYPIEGQDGAMIEVATTRIETMLGDVAVAVHPDDERYKAYHGKRLRHPFIPDRSMVVVTDGELVDMTFGTGAVKITPAHDHNDFKCGKKHGLEFITIIDEKGYMNENAGPFKGQHRFECRFNIQQELEKMGLLRGKTPNPMRLGMCSRSGDIIEPLLVPQWYVDCKDMARRACEAVRTGELELIPAFHKVTWFNWLEDIRDWCVSRQLWWGHRIPAYKVVEPQLEGDDMWIAGRSAEEAKEKAAKALTDRGVNVEAGAIKLEQDQDVLDTWFSSGLFPFSVFGWPDNADNEDIAAFFPTTLLETGHDILFFWVARMVMMSLQLTNQLPFDKVYLHAMVRDAHGQKMSKSKGNVIDPIEVIEGITLEGLHQKLREGNLQEKEIKRAMDVQKKDFPQGIPQCGADALRYGLLAYTKQGRSVNLDINRVVGYRHFCNKLWNAVRFALLNFPRGFEAKGVRMADKRQWMDEWILHRLSMAAKATNESFESYMFAECVQATYNFWLYELCDVYLELLKPRLADAPSDSPQRTPDQIVALETLYTCLDCGLRLLHPLLPFVTEELYQRIPNSRHKSESIVVATYPQEVLAWDNMTIDEEMKVFQSVIRQLRSMAMTLEIPPKDTKSVAVYVRHRSDELSAFLSRRSDDIATLSKYGTVKVIEGGERDPEGCVRDVVSDQCDVFIDPKGTVNLQQTVEKIDKKLGNCQKSLDSYVKKTEMPNYVDKAPEDVRQTNTEKIAQLRDELKALEDAKANILKITHQGKIY</sequence>
<evidence type="ECO:0000256" key="9">
    <source>
        <dbReference type="ARBA" id="ARBA00022917"/>
    </source>
</evidence>
<comment type="similarity">
    <text evidence="3 14">Belongs to the class-I aminoacyl-tRNA synthetase family.</text>
</comment>
<dbReference type="InterPro" id="IPR010978">
    <property type="entry name" value="tRNA-bd_arm"/>
</dbReference>
<dbReference type="Proteomes" id="UP000041254">
    <property type="component" value="Unassembled WGS sequence"/>
</dbReference>
<dbReference type="Gene3D" id="1.10.287.380">
    <property type="entry name" value="Valyl-tRNA synthetase, C-terminal domain"/>
    <property type="match status" value="1"/>
</dbReference>
<dbReference type="InterPro" id="IPR002300">
    <property type="entry name" value="aa-tRNA-synth_Ia"/>
</dbReference>
<dbReference type="InterPro" id="IPR002303">
    <property type="entry name" value="Valyl-tRNA_ligase"/>
</dbReference>
<dbReference type="AlphaFoldDB" id="A0A0G4H0Z1"/>
<dbReference type="InterPro" id="IPR013155">
    <property type="entry name" value="M/V/L/I-tRNA-synth_anticd-bd"/>
</dbReference>
<evidence type="ECO:0000256" key="15">
    <source>
        <dbReference type="SAM" id="Coils"/>
    </source>
</evidence>
<dbReference type="NCBIfam" id="TIGR00422">
    <property type="entry name" value="valS"/>
    <property type="match status" value="1"/>
</dbReference>
<evidence type="ECO:0000256" key="7">
    <source>
        <dbReference type="ARBA" id="ARBA00022741"/>
    </source>
</evidence>
<evidence type="ECO:0000256" key="16">
    <source>
        <dbReference type="SAM" id="MobiDB-lite"/>
    </source>
</evidence>
<keyword evidence="7 14" id="KW-0547">Nucleotide-binding</keyword>
<accession>A0A0G4H0Z1</accession>
<feature type="compositionally biased region" description="Basic and acidic residues" evidence="16">
    <location>
        <begin position="140"/>
        <end position="149"/>
    </location>
</feature>
<dbReference type="HAMAP" id="MF_02004">
    <property type="entry name" value="Val_tRNA_synth_type1"/>
    <property type="match status" value="1"/>
</dbReference>
<dbReference type="Pfam" id="PF10458">
    <property type="entry name" value="Val_tRNA-synt_C"/>
    <property type="match status" value="1"/>
</dbReference>
<dbReference type="OMA" id="LDTWMDS"/>
<proteinExistence type="inferred from homology"/>
<evidence type="ECO:0000256" key="4">
    <source>
        <dbReference type="ARBA" id="ARBA00013169"/>
    </source>
</evidence>
<keyword evidence="6 14" id="KW-0436">Ligase</keyword>
<dbReference type="CDD" id="cd00817">
    <property type="entry name" value="ValRS_core"/>
    <property type="match status" value="1"/>
</dbReference>
<keyword evidence="5" id="KW-0963">Cytoplasm</keyword>
<name>A0A0G4H0Z1_VITBC</name>
<dbReference type="PANTHER" id="PTHR11946:SF109">
    <property type="entry name" value="VALINE--TRNA LIGASE"/>
    <property type="match status" value="1"/>
</dbReference>
<evidence type="ECO:0000259" key="19">
    <source>
        <dbReference type="Pfam" id="PF10458"/>
    </source>
</evidence>
<comment type="subcellular location">
    <subcellularLocation>
        <location evidence="2">Cytoplasm</location>
    </subcellularLocation>
    <subcellularLocation>
        <location evidence="1">Mitochondrion</location>
    </subcellularLocation>
</comment>
<evidence type="ECO:0000256" key="6">
    <source>
        <dbReference type="ARBA" id="ARBA00022598"/>
    </source>
</evidence>
<dbReference type="NCBIfam" id="NF004349">
    <property type="entry name" value="PRK05729.1"/>
    <property type="match status" value="1"/>
</dbReference>
<dbReference type="GO" id="GO:0005739">
    <property type="term" value="C:mitochondrion"/>
    <property type="evidence" value="ECO:0007669"/>
    <property type="project" value="UniProtKB-SubCell"/>
</dbReference>
<evidence type="ECO:0000256" key="11">
    <source>
        <dbReference type="ARBA" id="ARBA00029936"/>
    </source>
</evidence>
<evidence type="ECO:0000256" key="3">
    <source>
        <dbReference type="ARBA" id="ARBA00005594"/>
    </source>
</evidence>
<evidence type="ECO:0000256" key="8">
    <source>
        <dbReference type="ARBA" id="ARBA00022840"/>
    </source>
</evidence>
<feature type="domain" description="Methionyl/Valyl/Leucyl/Isoleucyl-tRNA synthetase anticodon-binding" evidence="18">
    <location>
        <begin position="865"/>
        <end position="1021"/>
    </location>
</feature>
<dbReference type="InterPro" id="IPR009008">
    <property type="entry name" value="Val/Leu/Ile-tRNA-synth_edit"/>
</dbReference>
<dbReference type="InParanoid" id="A0A0G4H0Z1"/>
<evidence type="ECO:0000259" key="17">
    <source>
        <dbReference type="Pfam" id="PF00133"/>
    </source>
</evidence>
<keyword evidence="15" id="KW-0175">Coiled coil</keyword>
<dbReference type="PANTHER" id="PTHR11946">
    <property type="entry name" value="VALYL-TRNA SYNTHETASES"/>
    <property type="match status" value="1"/>
</dbReference>
<dbReference type="Gene3D" id="3.40.50.620">
    <property type="entry name" value="HUPs"/>
    <property type="match status" value="2"/>
</dbReference>
<comment type="catalytic activity">
    <reaction evidence="13">
        <text>tRNA(Val) + L-valine + ATP = L-valyl-tRNA(Val) + AMP + diphosphate</text>
        <dbReference type="Rhea" id="RHEA:10704"/>
        <dbReference type="Rhea" id="RHEA-COMP:9672"/>
        <dbReference type="Rhea" id="RHEA-COMP:9708"/>
        <dbReference type="ChEBI" id="CHEBI:30616"/>
        <dbReference type="ChEBI" id="CHEBI:33019"/>
        <dbReference type="ChEBI" id="CHEBI:57762"/>
        <dbReference type="ChEBI" id="CHEBI:78442"/>
        <dbReference type="ChEBI" id="CHEBI:78537"/>
        <dbReference type="ChEBI" id="CHEBI:456215"/>
        <dbReference type="EC" id="6.1.1.9"/>
    </reaction>
</comment>
<evidence type="ECO:0000313" key="21">
    <source>
        <dbReference type="Proteomes" id="UP000041254"/>
    </source>
</evidence>
<evidence type="ECO:0000313" key="20">
    <source>
        <dbReference type="EMBL" id="CEM37040.1"/>
    </source>
</evidence>
<dbReference type="SUPFAM" id="SSF46589">
    <property type="entry name" value="tRNA-binding arm"/>
    <property type="match status" value="1"/>
</dbReference>
<dbReference type="Pfam" id="PF08264">
    <property type="entry name" value="Anticodon_1"/>
    <property type="match status" value="1"/>
</dbReference>
<dbReference type="PRINTS" id="PR00986">
    <property type="entry name" value="TRNASYNTHVAL"/>
</dbReference>
<protein>
    <recommendedName>
        <fullName evidence="12">Valine--tRNA ligase, mitochondrial</fullName>
        <ecNumber evidence="4">6.1.1.9</ecNumber>
    </recommendedName>
    <alternativeName>
        <fullName evidence="11">Valyl-tRNA synthetase</fullName>
    </alternativeName>
</protein>
<evidence type="ECO:0000256" key="2">
    <source>
        <dbReference type="ARBA" id="ARBA00004496"/>
    </source>
</evidence>